<dbReference type="SUPFAM" id="SSF48498">
    <property type="entry name" value="Tetracyclin repressor-like, C-terminal domain"/>
    <property type="match status" value="1"/>
</dbReference>
<protein>
    <submittedName>
        <fullName evidence="6">TetR/AcrR family transcriptional regulator</fullName>
    </submittedName>
</protein>
<proteinExistence type="predicted"/>
<gene>
    <name evidence="6" type="ORF">EZ437_11035</name>
</gene>
<evidence type="ECO:0000256" key="2">
    <source>
        <dbReference type="ARBA" id="ARBA00023125"/>
    </source>
</evidence>
<dbReference type="InterPro" id="IPR009057">
    <property type="entry name" value="Homeodomain-like_sf"/>
</dbReference>
<dbReference type="RefSeq" id="WP_131595970.1">
    <property type="nucleotide sequence ID" value="NZ_SJSL01000002.1"/>
</dbReference>
<comment type="caution">
    <text evidence="6">The sequence shown here is derived from an EMBL/GenBank/DDBJ whole genome shotgun (WGS) entry which is preliminary data.</text>
</comment>
<dbReference type="InterPro" id="IPR001647">
    <property type="entry name" value="HTH_TetR"/>
</dbReference>
<keyword evidence="7" id="KW-1185">Reference proteome</keyword>
<keyword evidence="3" id="KW-0804">Transcription</keyword>
<evidence type="ECO:0000256" key="3">
    <source>
        <dbReference type="ARBA" id="ARBA00023163"/>
    </source>
</evidence>
<reference evidence="6 7" key="1">
    <citation type="submission" date="2019-02" db="EMBL/GenBank/DDBJ databases">
        <title>Pedobacter sp. RP-1-14 sp. nov., isolated from Arctic soil.</title>
        <authorList>
            <person name="Dahal R.H."/>
        </authorList>
    </citation>
    <scope>NUCLEOTIDE SEQUENCE [LARGE SCALE GENOMIC DNA]</scope>
    <source>
        <strain evidence="6 7">RP-1-14</strain>
    </source>
</reference>
<feature type="DNA-binding region" description="H-T-H motif" evidence="4">
    <location>
        <begin position="28"/>
        <end position="47"/>
    </location>
</feature>
<keyword evidence="1" id="KW-0805">Transcription regulation</keyword>
<dbReference type="GO" id="GO:0003677">
    <property type="term" value="F:DNA binding"/>
    <property type="evidence" value="ECO:0007669"/>
    <property type="project" value="UniProtKB-UniRule"/>
</dbReference>
<dbReference type="PANTHER" id="PTHR47506:SF3">
    <property type="entry name" value="HTH-TYPE TRANSCRIPTIONAL REGULATOR LMRA"/>
    <property type="match status" value="1"/>
</dbReference>
<dbReference type="InterPro" id="IPR036271">
    <property type="entry name" value="Tet_transcr_reg_TetR-rel_C_sf"/>
</dbReference>
<dbReference type="InterPro" id="IPR011075">
    <property type="entry name" value="TetR_C"/>
</dbReference>
<dbReference type="PANTHER" id="PTHR47506">
    <property type="entry name" value="TRANSCRIPTIONAL REGULATORY PROTEIN"/>
    <property type="match status" value="1"/>
</dbReference>
<dbReference type="Proteomes" id="UP000293347">
    <property type="component" value="Unassembled WGS sequence"/>
</dbReference>
<name>A0A4R0NM59_9SPHI</name>
<dbReference type="AlphaFoldDB" id="A0A4R0NM59"/>
<organism evidence="6 7">
    <name type="scientific">Pedobacter psychroterrae</name>
    <dbReference type="NCBI Taxonomy" id="2530453"/>
    <lineage>
        <taxon>Bacteria</taxon>
        <taxon>Pseudomonadati</taxon>
        <taxon>Bacteroidota</taxon>
        <taxon>Sphingobacteriia</taxon>
        <taxon>Sphingobacteriales</taxon>
        <taxon>Sphingobacteriaceae</taxon>
        <taxon>Pedobacter</taxon>
    </lineage>
</organism>
<keyword evidence="2 4" id="KW-0238">DNA-binding</keyword>
<dbReference type="OrthoDB" id="9798857at2"/>
<dbReference type="EMBL" id="SJSL01000002">
    <property type="protein sequence ID" value="TCD01279.1"/>
    <property type="molecule type" value="Genomic_DNA"/>
</dbReference>
<accession>A0A4R0NM59</accession>
<dbReference type="SUPFAM" id="SSF46689">
    <property type="entry name" value="Homeodomain-like"/>
    <property type="match status" value="1"/>
</dbReference>
<dbReference type="Pfam" id="PF16925">
    <property type="entry name" value="TetR_C_13"/>
    <property type="match status" value="1"/>
</dbReference>
<evidence type="ECO:0000259" key="5">
    <source>
        <dbReference type="PROSITE" id="PS50977"/>
    </source>
</evidence>
<evidence type="ECO:0000256" key="1">
    <source>
        <dbReference type="ARBA" id="ARBA00023015"/>
    </source>
</evidence>
<evidence type="ECO:0000313" key="6">
    <source>
        <dbReference type="EMBL" id="TCD01279.1"/>
    </source>
</evidence>
<dbReference type="PRINTS" id="PR00455">
    <property type="entry name" value="HTHTETR"/>
</dbReference>
<evidence type="ECO:0000256" key="4">
    <source>
        <dbReference type="PROSITE-ProRule" id="PRU00335"/>
    </source>
</evidence>
<dbReference type="Gene3D" id="1.10.357.10">
    <property type="entry name" value="Tetracycline Repressor, domain 2"/>
    <property type="match status" value="1"/>
</dbReference>
<evidence type="ECO:0000313" key="7">
    <source>
        <dbReference type="Proteomes" id="UP000293347"/>
    </source>
</evidence>
<dbReference type="PROSITE" id="PS50977">
    <property type="entry name" value="HTH_TETR_2"/>
    <property type="match status" value="1"/>
</dbReference>
<sequence>MTKGEETRQMIIKSAAPIFNKKGIAATAMSDIMDATKLSKGSLYVHFENKDELALTVIDYNMQLLGSRVFEALSKASSARDKLIAYIDVLSTPVNPIVEGGCPMLNFGMEADDTNEVVTKKVNEGVVFSQQIISDIIKKGIDEGEFSNEWNYKDFAVVMFAMIEGGQLICRVARNNRKMQVIKANLLEQISRWEL</sequence>
<feature type="domain" description="HTH tetR-type" evidence="5">
    <location>
        <begin position="5"/>
        <end position="65"/>
    </location>
</feature>
<dbReference type="Pfam" id="PF00440">
    <property type="entry name" value="TetR_N"/>
    <property type="match status" value="1"/>
</dbReference>